<name>A0ABP8AXV3_9MICO</name>
<organism evidence="2 3">
    <name type="scientific">Gryllotalpicola kribbensis</name>
    <dbReference type="NCBI Taxonomy" id="993084"/>
    <lineage>
        <taxon>Bacteria</taxon>
        <taxon>Bacillati</taxon>
        <taxon>Actinomycetota</taxon>
        <taxon>Actinomycetes</taxon>
        <taxon>Micrococcales</taxon>
        <taxon>Microbacteriaceae</taxon>
        <taxon>Gryllotalpicola</taxon>
    </lineage>
</organism>
<sequence length="123" mass="12564">MTDLAPVDDAQPTAEAAPTPTPTTEGDDFSTALGQLADVYVEKFELPDGARQFLTGATAAELKEQATLLSQISRTAQGAPADAVAPTPNLAPVTGPGNPTPDSRPPFDAVAVARAAQRHGGRS</sequence>
<proteinExistence type="predicted"/>
<gene>
    <name evidence="2" type="ORF">GCM10022288_26470</name>
</gene>
<accession>A0ABP8AXV3</accession>
<feature type="region of interest" description="Disordered" evidence="1">
    <location>
        <begin position="1"/>
        <end position="28"/>
    </location>
</feature>
<evidence type="ECO:0008006" key="4">
    <source>
        <dbReference type="Google" id="ProtNLM"/>
    </source>
</evidence>
<keyword evidence="3" id="KW-1185">Reference proteome</keyword>
<dbReference type="RefSeq" id="WP_344777669.1">
    <property type="nucleotide sequence ID" value="NZ_BAABBX010000016.1"/>
</dbReference>
<dbReference type="EMBL" id="BAABBX010000016">
    <property type="protein sequence ID" value="GAA4193155.1"/>
    <property type="molecule type" value="Genomic_DNA"/>
</dbReference>
<protein>
    <recommendedName>
        <fullName evidence="4">Scaffolding protein</fullName>
    </recommendedName>
</protein>
<dbReference type="Proteomes" id="UP001500213">
    <property type="component" value="Unassembled WGS sequence"/>
</dbReference>
<comment type="caution">
    <text evidence="2">The sequence shown here is derived from an EMBL/GenBank/DDBJ whole genome shotgun (WGS) entry which is preliminary data.</text>
</comment>
<feature type="region of interest" description="Disordered" evidence="1">
    <location>
        <begin position="79"/>
        <end position="107"/>
    </location>
</feature>
<evidence type="ECO:0000313" key="2">
    <source>
        <dbReference type="EMBL" id="GAA4193155.1"/>
    </source>
</evidence>
<feature type="compositionally biased region" description="Low complexity" evidence="1">
    <location>
        <begin position="12"/>
        <end position="24"/>
    </location>
</feature>
<evidence type="ECO:0000313" key="3">
    <source>
        <dbReference type="Proteomes" id="UP001500213"/>
    </source>
</evidence>
<reference evidence="3" key="1">
    <citation type="journal article" date="2019" name="Int. J. Syst. Evol. Microbiol.">
        <title>The Global Catalogue of Microorganisms (GCM) 10K type strain sequencing project: providing services to taxonomists for standard genome sequencing and annotation.</title>
        <authorList>
            <consortium name="The Broad Institute Genomics Platform"/>
            <consortium name="The Broad Institute Genome Sequencing Center for Infectious Disease"/>
            <person name="Wu L."/>
            <person name="Ma J."/>
        </authorList>
    </citation>
    <scope>NUCLEOTIDE SEQUENCE [LARGE SCALE GENOMIC DNA]</scope>
    <source>
        <strain evidence="3">JCM 17593</strain>
    </source>
</reference>
<evidence type="ECO:0000256" key="1">
    <source>
        <dbReference type="SAM" id="MobiDB-lite"/>
    </source>
</evidence>